<comment type="caution">
    <text evidence="1">The sequence shown here is derived from an EMBL/GenBank/DDBJ whole genome shotgun (WGS) entry which is preliminary data.</text>
</comment>
<dbReference type="EMBL" id="CAJHIT010000010">
    <property type="protein sequence ID" value="CAD6506155.1"/>
    <property type="molecule type" value="Genomic_DNA"/>
</dbReference>
<proteinExistence type="predicted"/>
<evidence type="ECO:0000313" key="1">
    <source>
        <dbReference type="EMBL" id="CAD6506155.1"/>
    </source>
</evidence>
<organism evidence="1 2">
    <name type="scientific">Blumeria graminis f. sp. triticale</name>
    <dbReference type="NCBI Taxonomy" id="1689686"/>
    <lineage>
        <taxon>Eukaryota</taxon>
        <taxon>Fungi</taxon>
        <taxon>Dikarya</taxon>
        <taxon>Ascomycota</taxon>
        <taxon>Pezizomycotina</taxon>
        <taxon>Leotiomycetes</taxon>
        <taxon>Erysiphales</taxon>
        <taxon>Erysiphaceae</taxon>
        <taxon>Blumeria</taxon>
    </lineage>
</organism>
<accession>A0A9W4D788</accession>
<gene>
    <name evidence="1" type="ORF">BGTH12_LOCUS7513</name>
</gene>
<dbReference type="Proteomes" id="UP000683417">
    <property type="component" value="Unassembled WGS sequence"/>
</dbReference>
<evidence type="ECO:0000313" key="2">
    <source>
        <dbReference type="Proteomes" id="UP000683417"/>
    </source>
</evidence>
<sequence length="35" mass="4235">MLLIDPFRNTAPSIHNARLQVEAEFKTYLFLHWDF</sequence>
<protein>
    <submittedName>
        <fullName evidence="1">BgTH12-07085</fullName>
    </submittedName>
</protein>
<dbReference type="AlphaFoldDB" id="A0A9W4D788"/>
<name>A0A9W4D788_BLUGR</name>
<reference evidence="1" key="1">
    <citation type="submission" date="2020-10" db="EMBL/GenBank/DDBJ databases">
        <authorList>
            <person name="Muller C M."/>
        </authorList>
    </citation>
    <scope>NUCLEOTIDE SEQUENCE</scope>
    <source>
        <strain evidence="1">THUN-12</strain>
    </source>
</reference>